<keyword evidence="4" id="KW-1185">Reference proteome</keyword>
<dbReference type="Pfam" id="PF05773">
    <property type="entry name" value="RWD"/>
    <property type="match status" value="1"/>
</dbReference>
<dbReference type="SMART" id="SM00591">
    <property type="entry name" value="RWD"/>
    <property type="match status" value="1"/>
</dbReference>
<accession>A0AAD9CUY8</accession>
<dbReference type="AlphaFoldDB" id="A0AAD9CUY8"/>
<dbReference type="SUPFAM" id="SSF54495">
    <property type="entry name" value="UBC-like"/>
    <property type="match status" value="1"/>
</dbReference>
<evidence type="ECO:0000313" key="3">
    <source>
        <dbReference type="EMBL" id="KAK1921000.1"/>
    </source>
</evidence>
<gene>
    <name evidence="3" type="ORF">DB88DRAFT_501839</name>
</gene>
<dbReference type="InterPro" id="IPR006575">
    <property type="entry name" value="RWD_dom"/>
</dbReference>
<feature type="compositionally biased region" description="Basic and acidic residues" evidence="1">
    <location>
        <begin position="228"/>
        <end position="258"/>
    </location>
</feature>
<evidence type="ECO:0000313" key="4">
    <source>
        <dbReference type="Proteomes" id="UP001182556"/>
    </source>
</evidence>
<proteinExistence type="predicted"/>
<dbReference type="PROSITE" id="PS50908">
    <property type="entry name" value="RWD"/>
    <property type="match status" value="1"/>
</dbReference>
<dbReference type="CDD" id="cd23823">
    <property type="entry name" value="RWD_GCN2"/>
    <property type="match status" value="1"/>
</dbReference>
<feature type="non-terminal residue" evidence="3">
    <location>
        <position position="1"/>
    </location>
</feature>
<feature type="compositionally biased region" description="Basic and acidic residues" evidence="1">
    <location>
        <begin position="187"/>
        <end position="205"/>
    </location>
</feature>
<dbReference type="EMBL" id="JAODAN010000012">
    <property type="protein sequence ID" value="KAK1921000.1"/>
    <property type="molecule type" value="Genomic_DNA"/>
</dbReference>
<comment type="caution">
    <text evidence="3">The sequence shown here is derived from an EMBL/GenBank/DDBJ whole genome shotgun (WGS) entry which is preliminary data.</text>
</comment>
<dbReference type="InterPro" id="IPR016135">
    <property type="entry name" value="UBQ-conjugating_enzyme/RWD"/>
</dbReference>
<reference evidence="3" key="1">
    <citation type="submission" date="2023-02" db="EMBL/GenBank/DDBJ databases">
        <title>Identification and recombinant expression of a fungal hydrolase from Papiliotrema laurentii that hydrolyzes apple cutin and clears colloidal polyester polyurethane.</title>
        <authorList>
            <consortium name="DOE Joint Genome Institute"/>
            <person name="Roman V.A."/>
            <person name="Bojanowski C."/>
            <person name="Crable B.R."/>
            <person name="Wagner D.N."/>
            <person name="Hung C.S."/>
            <person name="Nadeau L.J."/>
            <person name="Schratz L."/>
            <person name="Haridas S."/>
            <person name="Pangilinan J."/>
            <person name="Lipzen A."/>
            <person name="Na H."/>
            <person name="Yan M."/>
            <person name="Ng V."/>
            <person name="Grigoriev I.V."/>
            <person name="Spatafora J.W."/>
            <person name="Barlow D."/>
            <person name="Biffinger J."/>
            <person name="Kelley-Loughnane N."/>
            <person name="Varaljay V.A."/>
            <person name="Crookes-Goodson W.J."/>
        </authorList>
    </citation>
    <scope>NUCLEOTIDE SEQUENCE</scope>
    <source>
        <strain evidence="3">5307AH</strain>
    </source>
</reference>
<evidence type="ECO:0000256" key="1">
    <source>
        <dbReference type="SAM" id="MobiDB-lite"/>
    </source>
</evidence>
<dbReference type="Gene3D" id="3.10.110.10">
    <property type="entry name" value="Ubiquitin Conjugating Enzyme"/>
    <property type="match status" value="1"/>
</dbReference>
<evidence type="ECO:0000259" key="2">
    <source>
        <dbReference type="PROSITE" id="PS50908"/>
    </source>
</evidence>
<name>A0AAD9CUY8_PAPLA</name>
<sequence length="320" mass="36937">MTSSAGRIIRSVANFLTCTHVARWLSLPSSPSQPPWLQRWKRHFRECQHSTGYTPMSDYQAILDEEFEVLESIFPEELEKISDRQVRIRVEPDDPSSSHPLTVHLVVAYPETYPDVIPDLSFENIEDDEEDEDAEPKGELSPEETTRLVESLNAIAEESLGMAMTFTIASAAREALSAVIADRIRREKEEDDRKTREYEEAEAARTRGTPLTPEAFNAWRKKFTAEMRAKKEKEEEDRVKALSPKEREEYRRKKERPTGKQLFETSQTLATSDEAMYEDGAVALDMSQYTREQREAERRREEEEEEKQRLGLVGDGNESD</sequence>
<dbReference type="PANTHER" id="PTHR12292">
    <property type="entry name" value="RWD DOMAIN-CONTAINING PROTEIN"/>
    <property type="match status" value="1"/>
</dbReference>
<feature type="compositionally biased region" description="Basic and acidic residues" evidence="1">
    <location>
        <begin position="291"/>
        <end position="309"/>
    </location>
</feature>
<feature type="region of interest" description="Disordered" evidence="1">
    <location>
        <begin position="228"/>
        <end position="269"/>
    </location>
</feature>
<feature type="region of interest" description="Disordered" evidence="1">
    <location>
        <begin position="187"/>
        <end position="213"/>
    </location>
</feature>
<organism evidence="3 4">
    <name type="scientific">Papiliotrema laurentii</name>
    <name type="common">Cryptococcus laurentii</name>
    <dbReference type="NCBI Taxonomy" id="5418"/>
    <lineage>
        <taxon>Eukaryota</taxon>
        <taxon>Fungi</taxon>
        <taxon>Dikarya</taxon>
        <taxon>Basidiomycota</taxon>
        <taxon>Agaricomycotina</taxon>
        <taxon>Tremellomycetes</taxon>
        <taxon>Tremellales</taxon>
        <taxon>Rhynchogastremaceae</taxon>
        <taxon>Papiliotrema</taxon>
    </lineage>
</organism>
<dbReference type="Proteomes" id="UP001182556">
    <property type="component" value="Unassembled WGS sequence"/>
</dbReference>
<feature type="region of interest" description="Disordered" evidence="1">
    <location>
        <begin position="283"/>
        <end position="320"/>
    </location>
</feature>
<protein>
    <submittedName>
        <fullName evidence="3">Ubiquitin-conjugating enzyme/RWD-like protein</fullName>
    </submittedName>
</protein>
<dbReference type="InterPro" id="IPR040213">
    <property type="entry name" value="GIR2-like"/>
</dbReference>
<feature type="domain" description="RWD" evidence="2">
    <location>
        <begin position="65"/>
        <end position="179"/>
    </location>
</feature>